<dbReference type="Gene3D" id="3.40.50.300">
    <property type="entry name" value="P-loop containing nucleotide triphosphate hydrolases"/>
    <property type="match status" value="1"/>
</dbReference>
<dbReference type="Pfam" id="PF00005">
    <property type="entry name" value="ABC_tran"/>
    <property type="match status" value="1"/>
</dbReference>
<dbReference type="InterPro" id="IPR050166">
    <property type="entry name" value="ABC_transporter_ATP-bind"/>
</dbReference>
<dbReference type="PANTHER" id="PTHR42788">
    <property type="entry name" value="TAURINE IMPORT ATP-BINDING PROTEIN-RELATED"/>
    <property type="match status" value="1"/>
</dbReference>
<dbReference type="InterPro" id="IPR027417">
    <property type="entry name" value="P-loop_NTPase"/>
</dbReference>
<evidence type="ECO:0000256" key="3">
    <source>
        <dbReference type="ARBA" id="ARBA00022475"/>
    </source>
</evidence>
<keyword evidence="3" id="KW-0472">Membrane</keyword>
<sequence>MADAPPALKIAVRGLRKSFRLRGGQPVEALRDIDLEIADGEFVSIIGASGCGKTTLLRIVGGFEQADAGQVEIASAPTESGLVTSTVFQEESVFPWLTAQDNVGYGLKIRGLPAARRQQVVDHFIEKVGLAAFRNAYPSQLSGGMRQRVSVARAFANEPEVLLMDEPFGALDEQTRLVLQDEILRLWSQHRCTVLFVTHNLDEAITLSDRIVVLSARPGRVRAVIPVELPRPRNVIALRSNPRYGQLYQQLWDLLQADIAAAPELAA</sequence>
<dbReference type="CDD" id="cd03293">
    <property type="entry name" value="ABC_NrtD_SsuB_transporters"/>
    <property type="match status" value="1"/>
</dbReference>
<keyword evidence="4" id="KW-0547">Nucleotide-binding</keyword>
<dbReference type="PROSITE" id="PS50893">
    <property type="entry name" value="ABC_TRANSPORTER_2"/>
    <property type="match status" value="1"/>
</dbReference>
<evidence type="ECO:0000259" key="6">
    <source>
        <dbReference type="PROSITE" id="PS50893"/>
    </source>
</evidence>
<name>A0ABW0NA33_9BURK</name>
<dbReference type="InterPro" id="IPR003439">
    <property type="entry name" value="ABC_transporter-like_ATP-bd"/>
</dbReference>
<dbReference type="SMART" id="SM00382">
    <property type="entry name" value="AAA"/>
    <property type="match status" value="1"/>
</dbReference>
<comment type="similarity">
    <text evidence="1">Belongs to the ABC transporter superfamily.</text>
</comment>
<organism evidence="7 8">
    <name type="scientific">Caenimonas terrae</name>
    <dbReference type="NCBI Taxonomy" id="696074"/>
    <lineage>
        <taxon>Bacteria</taxon>
        <taxon>Pseudomonadati</taxon>
        <taxon>Pseudomonadota</taxon>
        <taxon>Betaproteobacteria</taxon>
        <taxon>Burkholderiales</taxon>
        <taxon>Comamonadaceae</taxon>
        <taxon>Caenimonas</taxon>
    </lineage>
</organism>
<keyword evidence="3" id="KW-1003">Cell membrane</keyword>
<evidence type="ECO:0000256" key="2">
    <source>
        <dbReference type="ARBA" id="ARBA00022448"/>
    </source>
</evidence>
<proteinExistence type="inferred from homology"/>
<keyword evidence="5 7" id="KW-0067">ATP-binding</keyword>
<keyword evidence="8" id="KW-1185">Reference proteome</keyword>
<comment type="caution">
    <text evidence="7">The sequence shown here is derived from an EMBL/GenBank/DDBJ whole genome shotgun (WGS) entry which is preliminary data.</text>
</comment>
<dbReference type="EMBL" id="JBHSMF010000003">
    <property type="protein sequence ID" value="MFC5496871.1"/>
    <property type="molecule type" value="Genomic_DNA"/>
</dbReference>
<dbReference type="InterPro" id="IPR017871">
    <property type="entry name" value="ABC_transporter-like_CS"/>
</dbReference>
<evidence type="ECO:0000256" key="1">
    <source>
        <dbReference type="ARBA" id="ARBA00005417"/>
    </source>
</evidence>
<dbReference type="InterPro" id="IPR003593">
    <property type="entry name" value="AAA+_ATPase"/>
</dbReference>
<keyword evidence="2" id="KW-0813">Transport</keyword>
<dbReference type="RefSeq" id="WP_376848903.1">
    <property type="nucleotide sequence ID" value="NZ_JBHSMF010000003.1"/>
</dbReference>
<gene>
    <name evidence="7" type="ORF">ACFPOE_04930</name>
</gene>
<dbReference type="Proteomes" id="UP001596037">
    <property type="component" value="Unassembled WGS sequence"/>
</dbReference>
<dbReference type="PROSITE" id="PS00211">
    <property type="entry name" value="ABC_TRANSPORTER_1"/>
    <property type="match status" value="1"/>
</dbReference>
<protein>
    <submittedName>
        <fullName evidence="7">ABC transporter ATP-binding protein</fullName>
    </submittedName>
</protein>
<evidence type="ECO:0000313" key="7">
    <source>
        <dbReference type="EMBL" id="MFC5496871.1"/>
    </source>
</evidence>
<feature type="domain" description="ABC transporter" evidence="6">
    <location>
        <begin position="10"/>
        <end position="241"/>
    </location>
</feature>
<evidence type="ECO:0000256" key="5">
    <source>
        <dbReference type="ARBA" id="ARBA00022840"/>
    </source>
</evidence>
<reference evidence="8" key="1">
    <citation type="journal article" date="2019" name="Int. J. Syst. Evol. Microbiol.">
        <title>The Global Catalogue of Microorganisms (GCM) 10K type strain sequencing project: providing services to taxonomists for standard genome sequencing and annotation.</title>
        <authorList>
            <consortium name="The Broad Institute Genomics Platform"/>
            <consortium name="The Broad Institute Genome Sequencing Center for Infectious Disease"/>
            <person name="Wu L."/>
            <person name="Ma J."/>
        </authorList>
    </citation>
    <scope>NUCLEOTIDE SEQUENCE [LARGE SCALE GENOMIC DNA]</scope>
    <source>
        <strain evidence="8">CCUG 57401</strain>
    </source>
</reference>
<dbReference type="GO" id="GO:0005524">
    <property type="term" value="F:ATP binding"/>
    <property type="evidence" value="ECO:0007669"/>
    <property type="project" value="UniProtKB-KW"/>
</dbReference>
<evidence type="ECO:0000256" key="4">
    <source>
        <dbReference type="ARBA" id="ARBA00022741"/>
    </source>
</evidence>
<dbReference type="PANTHER" id="PTHR42788:SF13">
    <property type="entry name" value="ALIPHATIC SULFONATES IMPORT ATP-BINDING PROTEIN SSUB"/>
    <property type="match status" value="1"/>
</dbReference>
<evidence type="ECO:0000313" key="8">
    <source>
        <dbReference type="Proteomes" id="UP001596037"/>
    </source>
</evidence>
<accession>A0ABW0NA33</accession>
<dbReference type="SUPFAM" id="SSF52540">
    <property type="entry name" value="P-loop containing nucleoside triphosphate hydrolases"/>
    <property type="match status" value="1"/>
</dbReference>